<dbReference type="VEuPathDB" id="TriTrypDB:TcYC6_0075580"/>
<dbReference type="VEuPathDB" id="TriTrypDB:TcCLB.504109.130"/>
<dbReference type="VEuPathDB" id="TriTrypDB:TCSYLVIO_005412"/>
<dbReference type="VEuPathDB" id="TriTrypDB:TcBrA4_0055750"/>
<organism evidence="1 2">
    <name type="scientific">Trypanosoma cruzi</name>
    <dbReference type="NCBI Taxonomy" id="5693"/>
    <lineage>
        <taxon>Eukaryota</taxon>
        <taxon>Discoba</taxon>
        <taxon>Euglenozoa</taxon>
        <taxon>Kinetoplastea</taxon>
        <taxon>Metakinetoplastina</taxon>
        <taxon>Trypanosomatida</taxon>
        <taxon>Trypanosomatidae</taxon>
        <taxon>Trypanosoma</taxon>
        <taxon>Schizotrypanum</taxon>
    </lineage>
</organism>
<comment type="caution">
    <text evidence="1">The sequence shown here is derived from an EMBL/GenBank/DDBJ whole genome shotgun (WGS) entry which is preliminary data.</text>
</comment>
<dbReference type="VEuPathDB" id="TriTrypDB:C3747_9g186"/>
<dbReference type="Proteomes" id="UP000246078">
    <property type="component" value="Unassembled WGS sequence"/>
</dbReference>
<protein>
    <submittedName>
        <fullName evidence="1">Uncharacterized protein</fullName>
    </submittedName>
</protein>
<dbReference type="VEuPathDB" id="TriTrypDB:TCDM_02047"/>
<dbReference type="EMBL" id="PRFC01000009">
    <property type="protein sequence ID" value="PWV19769.1"/>
    <property type="molecule type" value="Genomic_DNA"/>
</dbReference>
<evidence type="ECO:0000313" key="2">
    <source>
        <dbReference type="Proteomes" id="UP000246078"/>
    </source>
</evidence>
<dbReference type="AlphaFoldDB" id="A0A2V2XI75"/>
<reference evidence="1 2" key="1">
    <citation type="journal article" date="2018" name="Microb. Genom.">
        <title>Expanding an expanded genome: long-read sequencing of Trypanosoma cruzi.</title>
        <authorList>
            <person name="Berna L."/>
            <person name="Rodriguez M."/>
            <person name="Chiribao M.L."/>
            <person name="Parodi-Talice A."/>
            <person name="Pita S."/>
            <person name="Rijo G."/>
            <person name="Alvarez-Valin F."/>
            <person name="Robello C."/>
        </authorList>
    </citation>
    <scope>NUCLEOTIDE SEQUENCE [LARGE SCALE GENOMIC DNA]</scope>
    <source>
        <strain evidence="1 2">TCC</strain>
    </source>
</reference>
<gene>
    <name evidence="1" type="ORF">C3747_9g186</name>
</gene>
<dbReference type="VEuPathDB" id="TriTrypDB:ECC02_003587"/>
<dbReference type="VEuPathDB" id="TriTrypDB:C4B63_19g139"/>
<sequence length="719" mass="80563">MEIHEGRLDGWIDLVNAGDATSLIAVFREVLSSTPLDPSALGTISTFLEAHLFPSALEVDLPQLFSPMPTEYMEAALSEARAHALDPREILSELLAIGEALAGYALVVYLRLIRASFRQVFFDTLGRKKGLCASVEEQFSKTHEIMLAWYPGMDRLFSRIISTICQRDAAPKMVRTVNNFGHGDVDSDDVDEKEVDDLGNMPLLVEPEALQVLVLLSLDLLLMVGEPHKIMPLLLMVRTSIVAAQPYNESGEFLHRTGKDLREWANFFCSVGDKRTELKEEPYSTQNSPIVATIKESERMREKIARAVLEISPPCELFSHLQKCWSNEFTKDLMDSVTYEDNEHGKDASDARAFATLHALKKEKDSLHILSDDDYEREECNDEAFSASLSLQKIGAMLILCDFMTLEGFSDQQLLLSKSPESFFFLTGTMVLECLKSSSLNVVMTGLAFLSTLVPQVPPYSVCANGELNTKSGEIHEFGQKQSAGCTWGFHTKRFELIFEVVKSLMNISATSPCECHREVSRGIFVLLLRRFASKLRMLVYSLFLALTPFASICSLMLHSLREEWNGSQFSPNNSEFDFLQNTLPTLLLKAQKNWLSKMRFGELTFVEPMIQSINFVRCVIIEDRKRRPEDALFRFDPNCAKVQLREEDSGGGKGDRWNIYLCQLLKDVIPPLRIMVLESPETSATAMGLSGGVTLSPLDRFALSMSMDGLGEQVSLAA</sequence>
<proteinExistence type="predicted"/>
<evidence type="ECO:0000313" key="1">
    <source>
        <dbReference type="EMBL" id="PWV19769.1"/>
    </source>
</evidence>
<dbReference type="VEuPathDB" id="TriTrypDB:BCY84_03517"/>
<dbReference type="VEuPathDB" id="TriTrypDB:TcG_02780"/>
<accession>A0A2V2XI75</accession>
<dbReference type="VEuPathDB" id="TriTrypDB:TcCL_NonESM09727"/>
<name>A0A2V2XI75_TRYCR</name>
<dbReference type="VEuPathDB" id="TriTrypDB:Tc_MARK_4065"/>